<dbReference type="InParanoid" id="A0A2N3N295"/>
<dbReference type="GO" id="GO:0030332">
    <property type="term" value="F:cyclin binding"/>
    <property type="evidence" value="ECO:0007669"/>
    <property type="project" value="TreeGrafter"/>
</dbReference>
<dbReference type="PANTHER" id="PTHR31531:SF2">
    <property type="entry name" value="E3 UBIQUITIN-PROTEIN LIGASE E3D"/>
    <property type="match status" value="1"/>
</dbReference>
<dbReference type="GO" id="GO:0000151">
    <property type="term" value="C:ubiquitin ligase complex"/>
    <property type="evidence" value="ECO:0007669"/>
    <property type="project" value="TreeGrafter"/>
</dbReference>
<dbReference type="VEuPathDB" id="FungiDB:jhhlp_007280"/>
<reference evidence="1 2" key="1">
    <citation type="journal article" date="2017" name="G3 (Bethesda)">
        <title>First Draft Genome Sequence of the Pathogenic Fungus Lomentospora prolificans (Formerly Scedosporium prolificans).</title>
        <authorList>
            <person name="Luo R."/>
            <person name="Zimin A."/>
            <person name="Workman R."/>
            <person name="Fan Y."/>
            <person name="Pertea G."/>
            <person name="Grossman N."/>
            <person name="Wear M.P."/>
            <person name="Jia B."/>
            <person name="Miller H."/>
            <person name="Casadevall A."/>
            <person name="Timp W."/>
            <person name="Zhang S.X."/>
            <person name="Salzberg S.L."/>
        </authorList>
    </citation>
    <scope>NUCLEOTIDE SEQUENCE [LARGE SCALE GENOMIC DNA]</scope>
    <source>
        <strain evidence="1 2">JHH-5317</strain>
    </source>
</reference>
<dbReference type="GO" id="GO:0061630">
    <property type="term" value="F:ubiquitin protein ligase activity"/>
    <property type="evidence" value="ECO:0007669"/>
    <property type="project" value="TreeGrafter"/>
</dbReference>
<dbReference type="GO" id="GO:0031624">
    <property type="term" value="F:ubiquitin conjugating enzyme binding"/>
    <property type="evidence" value="ECO:0007669"/>
    <property type="project" value="TreeGrafter"/>
</dbReference>
<evidence type="ECO:0000313" key="1">
    <source>
        <dbReference type="EMBL" id="PKS06532.1"/>
    </source>
</evidence>
<dbReference type="Pfam" id="PF09814">
    <property type="entry name" value="HECT_2"/>
    <property type="match status" value="1"/>
</dbReference>
<gene>
    <name evidence="1" type="ORF">jhhlp_007280</name>
</gene>
<dbReference type="GO" id="GO:0005829">
    <property type="term" value="C:cytosol"/>
    <property type="evidence" value="ECO:0007669"/>
    <property type="project" value="TreeGrafter"/>
</dbReference>
<organism evidence="1 2">
    <name type="scientific">Lomentospora prolificans</name>
    <dbReference type="NCBI Taxonomy" id="41688"/>
    <lineage>
        <taxon>Eukaryota</taxon>
        <taxon>Fungi</taxon>
        <taxon>Dikarya</taxon>
        <taxon>Ascomycota</taxon>
        <taxon>Pezizomycotina</taxon>
        <taxon>Sordariomycetes</taxon>
        <taxon>Hypocreomycetidae</taxon>
        <taxon>Microascales</taxon>
        <taxon>Microascaceae</taxon>
        <taxon>Lomentospora</taxon>
    </lineage>
</organism>
<dbReference type="EMBL" id="NLAX01001034">
    <property type="protein sequence ID" value="PKS06532.1"/>
    <property type="molecule type" value="Genomic_DNA"/>
</dbReference>
<sequence length="216" mass="23248">MAASPFTKHSRGIFSGLPEKGSLVGSSSNHKSLHSVICIKCSSNVGVFNVEKRSIDIFKWQVNCQTASLLKAPTAPECLAATLLASLSRSGSAKAVVLPIPCGVPTQLSDGGAQPSHYGQVLYAWILNPNISYTSSEEVGGPKNAVKLLYMVIDRVTADKLIEPVTSDIQDLSLAQDALDQSISFLNASNCLFPQEQRCYNDFKVGLLNRYENANI</sequence>
<dbReference type="PANTHER" id="PTHR31531">
    <property type="entry name" value="E3 UBIQUITIN-PROTEIN LIGASE E3D FAMILY MEMBER"/>
    <property type="match status" value="1"/>
</dbReference>
<dbReference type="GO" id="GO:0000209">
    <property type="term" value="P:protein polyubiquitination"/>
    <property type="evidence" value="ECO:0007669"/>
    <property type="project" value="TreeGrafter"/>
</dbReference>
<name>A0A2N3N295_9PEZI</name>
<dbReference type="GO" id="GO:0043161">
    <property type="term" value="P:proteasome-mediated ubiquitin-dependent protein catabolic process"/>
    <property type="evidence" value="ECO:0007669"/>
    <property type="project" value="TreeGrafter"/>
</dbReference>
<dbReference type="GO" id="GO:0051865">
    <property type="term" value="P:protein autoubiquitination"/>
    <property type="evidence" value="ECO:0007669"/>
    <property type="project" value="TreeGrafter"/>
</dbReference>
<comment type="caution">
    <text evidence="1">The sequence shown here is derived from an EMBL/GenBank/DDBJ whole genome shotgun (WGS) entry which is preliminary data.</text>
</comment>
<dbReference type="GO" id="GO:0005634">
    <property type="term" value="C:nucleus"/>
    <property type="evidence" value="ECO:0007669"/>
    <property type="project" value="TreeGrafter"/>
</dbReference>
<proteinExistence type="predicted"/>
<dbReference type="InterPro" id="IPR019193">
    <property type="entry name" value="UBQ-conj_enz_E2-bd_prot"/>
</dbReference>
<dbReference type="STRING" id="41688.A0A2N3N295"/>
<dbReference type="AlphaFoldDB" id="A0A2N3N295"/>
<accession>A0A2N3N295</accession>
<dbReference type="GO" id="GO:0006513">
    <property type="term" value="P:protein monoubiquitination"/>
    <property type="evidence" value="ECO:0007669"/>
    <property type="project" value="TreeGrafter"/>
</dbReference>
<dbReference type="Proteomes" id="UP000233524">
    <property type="component" value="Unassembled WGS sequence"/>
</dbReference>
<keyword evidence="2" id="KW-1185">Reference proteome</keyword>
<protein>
    <submittedName>
        <fullName evidence="1">Uncharacterized protein</fullName>
    </submittedName>
</protein>
<dbReference type="OrthoDB" id="66510at2759"/>
<evidence type="ECO:0000313" key="2">
    <source>
        <dbReference type="Proteomes" id="UP000233524"/>
    </source>
</evidence>